<dbReference type="Proteomes" id="UP001295684">
    <property type="component" value="Unassembled WGS sequence"/>
</dbReference>
<dbReference type="Gene3D" id="1.10.510.10">
    <property type="entry name" value="Transferase(Phosphotransferase) domain 1"/>
    <property type="match status" value="1"/>
</dbReference>
<dbReference type="AlphaFoldDB" id="A0AAD1Y9B2"/>
<dbReference type="GO" id="GO:0005737">
    <property type="term" value="C:cytoplasm"/>
    <property type="evidence" value="ECO:0007669"/>
    <property type="project" value="TreeGrafter"/>
</dbReference>
<evidence type="ECO:0000313" key="3">
    <source>
        <dbReference type="EMBL" id="CAI2386431.1"/>
    </source>
</evidence>
<dbReference type="PANTHER" id="PTHR24361">
    <property type="entry name" value="MITOGEN-ACTIVATED KINASE KINASE KINASE"/>
    <property type="match status" value="1"/>
</dbReference>
<gene>
    <name evidence="3" type="ORF">ECRASSUSDP1_LOCUS28049</name>
</gene>
<reference evidence="3" key="1">
    <citation type="submission" date="2023-07" db="EMBL/GenBank/DDBJ databases">
        <authorList>
            <consortium name="AG Swart"/>
            <person name="Singh M."/>
            <person name="Singh A."/>
            <person name="Seah K."/>
            <person name="Emmerich C."/>
        </authorList>
    </citation>
    <scope>NUCLEOTIDE SEQUENCE</scope>
    <source>
        <strain evidence="3">DP1</strain>
    </source>
</reference>
<name>A0AAD1Y9B2_EUPCR</name>
<evidence type="ECO:0000313" key="4">
    <source>
        <dbReference type="Proteomes" id="UP001295684"/>
    </source>
</evidence>
<dbReference type="PROSITE" id="PS50011">
    <property type="entry name" value="PROTEIN_KINASE_DOM"/>
    <property type="match status" value="1"/>
</dbReference>
<proteinExistence type="predicted"/>
<dbReference type="InterPro" id="IPR053235">
    <property type="entry name" value="Ser_Thr_kinase"/>
</dbReference>
<dbReference type="EMBL" id="CAMPGE010028939">
    <property type="protein sequence ID" value="CAI2386431.1"/>
    <property type="molecule type" value="Genomic_DNA"/>
</dbReference>
<keyword evidence="4" id="KW-1185">Reference proteome</keyword>
<sequence length="530" mass="59985">MGGSCCREQVVLSKSGKIGTKPALSNQRRSYSNTNDEISSPKKANLSTKFSSSKLVRPKELIHSPKDCEFSKIDEVPELSSSICLSTSNHLNWKNKKCKNKERKGSENQEGEIIGEGQLTIVYKAIVASKQDMEMAFKVFKLDSKSVSKEECKTQVTELCKKISCNYPHSTGLAKYYDIDEDKANGDIVLLMEYINIMNAKKYIETFGKLDTSNIRRVCYQVLSLLKDLLKIDYFHGRLNLNNIHLDTCFNVKLTDYGQMGIFDREAQFTPEEGSRFDIFCLGICILKFLGLLNIDQGSDHTVDLFLENMEELKSCYTTNCEEKLIDPLIDFLDCCFEKVVTIDDLLYHTFLKFDDEGREIERKFSTKFSTRNQGLTHIISSKENSTDTLLNVNGLDSSCFKNIGQALEVGRSSGIKSSRKCSSICSELKGNINPIESYSKEFSQGELPENTDDGYEDTLRAFEISQLKQKQRKPRKSNFFPFKARLSLMKGGAQMKVIQEDDMSVKSLENSSNAKSIASKCVMESIKEE</sequence>
<dbReference type="SUPFAM" id="SSF56112">
    <property type="entry name" value="Protein kinase-like (PK-like)"/>
    <property type="match status" value="1"/>
</dbReference>
<feature type="compositionally biased region" description="Polar residues" evidence="1">
    <location>
        <begin position="23"/>
        <end position="38"/>
    </location>
</feature>
<comment type="caution">
    <text evidence="3">The sequence shown here is derived from an EMBL/GenBank/DDBJ whole genome shotgun (WGS) entry which is preliminary data.</text>
</comment>
<dbReference type="Gene3D" id="3.30.200.20">
    <property type="entry name" value="Phosphorylase Kinase, domain 1"/>
    <property type="match status" value="1"/>
</dbReference>
<feature type="region of interest" description="Disordered" evidence="1">
    <location>
        <begin position="17"/>
        <end position="44"/>
    </location>
</feature>
<dbReference type="GO" id="GO:0005524">
    <property type="term" value="F:ATP binding"/>
    <property type="evidence" value="ECO:0007669"/>
    <property type="project" value="InterPro"/>
</dbReference>
<dbReference type="SMART" id="SM00220">
    <property type="entry name" value="S_TKc"/>
    <property type="match status" value="1"/>
</dbReference>
<dbReference type="Pfam" id="PF00069">
    <property type="entry name" value="Pkinase"/>
    <property type="match status" value="1"/>
</dbReference>
<dbReference type="InterPro" id="IPR000719">
    <property type="entry name" value="Prot_kinase_dom"/>
</dbReference>
<evidence type="ECO:0000256" key="1">
    <source>
        <dbReference type="SAM" id="MobiDB-lite"/>
    </source>
</evidence>
<feature type="domain" description="Protein kinase" evidence="2">
    <location>
        <begin position="108"/>
        <end position="352"/>
    </location>
</feature>
<organism evidence="3 4">
    <name type="scientific">Euplotes crassus</name>
    <dbReference type="NCBI Taxonomy" id="5936"/>
    <lineage>
        <taxon>Eukaryota</taxon>
        <taxon>Sar</taxon>
        <taxon>Alveolata</taxon>
        <taxon>Ciliophora</taxon>
        <taxon>Intramacronucleata</taxon>
        <taxon>Spirotrichea</taxon>
        <taxon>Hypotrichia</taxon>
        <taxon>Euplotida</taxon>
        <taxon>Euplotidae</taxon>
        <taxon>Moneuplotes</taxon>
    </lineage>
</organism>
<protein>
    <recommendedName>
        <fullName evidence="2">Protein kinase domain-containing protein</fullName>
    </recommendedName>
</protein>
<dbReference type="InterPro" id="IPR011009">
    <property type="entry name" value="Kinase-like_dom_sf"/>
</dbReference>
<accession>A0AAD1Y9B2</accession>
<evidence type="ECO:0000259" key="2">
    <source>
        <dbReference type="PROSITE" id="PS50011"/>
    </source>
</evidence>
<dbReference type="GO" id="GO:0004674">
    <property type="term" value="F:protein serine/threonine kinase activity"/>
    <property type="evidence" value="ECO:0007669"/>
    <property type="project" value="TreeGrafter"/>
</dbReference>